<keyword evidence="8 12" id="KW-0560">Oxidoreductase</keyword>
<feature type="binding site" evidence="12">
    <location>
        <position position="95"/>
    </location>
    <ligand>
        <name>Ni(2+)</name>
        <dbReference type="ChEBI" id="CHEBI:49786"/>
        <note>for nickel-dependent acireductone dioxygenase activity</note>
    </ligand>
</feature>
<keyword evidence="6 12" id="KW-0479">Metal-binding</keyword>
<comment type="function">
    <text evidence="12">Catalyzes 2 different reactions between oxygen and the acireductone 1,2-dihydroxy-3-keto-5-methylthiopentene (DHK-MTPene) depending upon the metal bound in the active site. Fe-containing acireductone dioxygenase (Fe-ARD) produces formate and 2-keto-4-methylthiobutyrate (KMTB), the alpha-ketoacid precursor of methionine in the methionine recycle pathway. Ni-containing acireductone dioxygenase (Ni-ARD) produces methylthiopropionate, carbon monoxide and formate, and does not lie on the methionine recycle pathway.</text>
</comment>
<name>A0ABD2P5A9_9CUCU</name>
<feature type="binding site" evidence="12">
    <location>
        <position position="89"/>
    </location>
    <ligand>
        <name>Ni(2+)</name>
        <dbReference type="ChEBI" id="CHEBI:49786"/>
        <note>for nickel-dependent acireductone dioxygenase activity</note>
    </ligand>
</feature>
<evidence type="ECO:0000256" key="12">
    <source>
        <dbReference type="HAMAP-Rule" id="MF_03154"/>
    </source>
</evidence>
<evidence type="ECO:0000256" key="6">
    <source>
        <dbReference type="ARBA" id="ARBA00022723"/>
    </source>
</evidence>
<accession>A0ABD2P5A9</accession>
<organism evidence="13 14">
    <name type="scientific">Cryptolaemus montrouzieri</name>
    <dbReference type="NCBI Taxonomy" id="559131"/>
    <lineage>
        <taxon>Eukaryota</taxon>
        <taxon>Metazoa</taxon>
        <taxon>Ecdysozoa</taxon>
        <taxon>Arthropoda</taxon>
        <taxon>Hexapoda</taxon>
        <taxon>Insecta</taxon>
        <taxon>Pterygota</taxon>
        <taxon>Neoptera</taxon>
        <taxon>Endopterygota</taxon>
        <taxon>Coleoptera</taxon>
        <taxon>Polyphaga</taxon>
        <taxon>Cucujiformia</taxon>
        <taxon>Coccinelloidea</taxon>
        <taxon>Coccinellidae</taxon>
        <taxon>Scymninae</taxon>
        <taxon>Scymnini</taxon>
        <taxon>Cryptolaemus</taxon>
    </lineage>
</organism>
<dbReference type="GO" id="GO:0005886">
    <property type="term" value="C:plasma membrane"/>
    <property type="evidence" value="ECO:0007669"/>
    <property type="project" value="UniProtKB-SubCell"/>
</dbReference>
<gene>
    <name evidence="13" type="ORF">HHI36_000533</name>
</gene>
<keyword evidence="7 12" id="KW-0223">Dioxygenase</keyword>
<keyword evidence="11 12" id="KW-0539">Nucleus</keyword>
<evidence type="ECO:0000313" key="14">
    <source>
        <dbReference type="Proteomes" id="UP001516400"/>
    </source>
</evidence>
<dbReference type="EC" id="1.13.11.54" evidence="12"/>
<evidence type="ECO:0000256" key="9">
    <source>
        <dbReference type="ARBA" id="ARBA00023004"/>
    </source>
</evidence>
<evidence type="ECO:0000313" key="13">
    <source>
        <dbReference type="EMBL" id="KAL3286020.1"/>
    </source>
</evidence>
<evidence type="ECO:0000256" key="1">
    <source>
        <dbReference type="ARBA" id="ARBA00000428"/>
    </source>
</evidence>
<evidence type="ECO:0000256" key="8">
    <source>
        <dbReference type="ARBA" id="ARBA00023002"/>
    </source>
</evidence>
<keyword evidence="5 12" id="KW-0028">Amino-acid biosynthesis</keyword>
<dbReference type="GO" id="GO:0010308">
    <property type="term" value="F:acireductone dioxygenase (Ni2+-requiring) activity"/>
    <property type="evidence" value="ECO:0007669"/>
    <property type="project" value="UniProtKB-UniRule"/>
</dbReference>
<dbReference type="Proteomes" id="UP001516400">
    <property type="component" value="Unassembled WGS sequence"/>
</dbReference>
<comment type="catalytic activity">
    <reaction evidence="1 12">
        <text>1,2-dihydroxy-5-(methylsulfanyl)pent-1-en-3-one + O2 = 4-methylsulfanyl-2-oxobutanoate + formate + 2 H(+)</text>
        <dbReference type="Rhea" id="RHEA:24504"/>
        <dbReference type="ChEBI" id="CHEBI:15378"/>
        <dbReference type="ChEBI" id="CHEBI:15379"/>
        <dbReference type="ChEBI" id="CHEBI:15740"/>
        <dbReference type="ChEBI" id="CHEBI:16723"/>
        <dbReference type="ChEBI" id="CHEBI:49252"/>
        <dbReference type="EC" id="1.13.11.54"/>
    </reaction>
</comment>
<dbReference type="GO" id="GO:0005737">
    <property type="term" value="C:cytoplasm"/>
    <property type="evidence" value="ECO:0007669"/>
    <property type="project" value="UniProtKB-SubCell"/>
</dbReference>
<comment type="cofactor">
    <cofactor evidence="12">
        <name>Fe(2+)</name>
        <dbReference type="ChEBI" id="CHEBI:29033"/>
    </cofactor>
    <cofactor evidence="12">
        <name>Ni(2+)</name>
        <dbReference type="ChEBI" id="CHEBI:49786"/>
    </cofactor>
    <text evidence="12">Binds either 1 Fe or Ni cation per monomer. Iron-binding promotes an acireductone dioxygenase reaction producing 2-keto-4-methylthiobutyrate, while nickel-binding promotes an acireductone dioxygenase reaction producing 3-(methylsulfanyl)propanoate.</text>
</comment>
<dbReference type="InterPro" id="IPR027496">
    <property type="entry name" value="ARD_euk"/>
</dbReference>
<evidence type="ECO:0000256" key="5">
    <source>
        <dbReference type="ARBA" id="ARBA00022605"/>
    </source>
</evidence>
<evidence type="ECO:0000256" key="7">
    <source>
        <dbReference type="ARBA" id="ARBA00022964"/>
    </source>
</evidence>
<dbReference type="AlphaFoldDB" id="A0ABD2P5A9"/>
<keyword evidence="9 12" id="KW-0408">Iron</keyword>
<comment type="similarity">
    <text evidence="12">Belongs to the acireductone dioxygenase (ARD) family.</text>
</comment>
<dbReference type="PANTHER" id="PTHR23418">
    <property type="entry name" value="ACIREDUCTONE DIOXYGENASE"/>
    <property type="match status" value="1"/>
</dbReference>
<dbReference type="GO" id="GO:0016151">
    <property type="term" value="F:nickel cation binding"/>
    <property type="evidence" value="ECO:0007669"/>
    <property type="project" value="UniProtKB-UniRule"/>
</dbReference>
<dbReference type="Pfam" id="PF03079">
    <property type="entry name" value="ARD"/>
    <property type="match status" value="1"/>
</dbReference>
<dbReference type="Gene3D" id="2.60.120.10">
    <property type="entry name" value="Jelly Rolls"/>
    <property type="match status" value="1"/>
</dbReference>
<comment type="catalytic activity">
    <reaction evidence="12">
        <text>1,2-dihydroxy-5-(methylsulfanyl)pent-1-en-3-one + O2 = 3-(methylsulfanyl)propanoate + CO + formate + 2 H(+)</text>
        <dbReference type="Rhea" id="RHEA:14161"/>
        <dbReference type="ChEBI" id="CHEBI:15378"/>
        <dbReference type="ChEBI" id="CHEBI:15379"/>
        <dbReference type="ChEBI" id="CHEBI:15740"/>
        <dbReference type="ChEBI" id="CHEBI:17245"/>
        <dbReference type="ChEBI" id="CHEBI:49016"/>
        <dbReference type="ChEBI" id="CHEBI:49252"/>
        <dbReference type="EC" id="1.13.11.53"/>
    </reaction>
</comment>
<dbReference type="InterPro" id="IPR011051">
    <property type="entry name" value="RmlC_Cupin_sf"/>
</dbReference>
<keyword evidence="10 12" id="KW-0486">Methionine biosynthesis</keyword>
<dbReference type="CDD" id="cd02232">
    <property type="entry name" value="cupin_ARD"/>
    <property type="match status" value="1"/>
</dbReference>
<dbReference type="InterPro" id="IPR014710">
    <property type="entry name" value="RmlC-like_jellyroll"/>
</dbReference>
<evidence type="ECO:0000256" key="2">
    <source>
        <dbReference type="ARBA" id="ARBA00004413"/>
    </source>
</evidence>
<keyword evidence="14" id="KW-1185">Reference proteome</keyword>
<dbReference type="GO" id="GO:0005506">
    <property type="term" value="F:iron ion binding"/>
    <property type="evidence" value="ECO:0007669"/>
    <property type="project" value="UniProtKB-UniRule"/>
</dbReference>
<comment type="pathway">
    <text evidence="12">Amino-acid biosynthesis; L-methionine biosynthesis via salvage pathway; L-methionine from S-methyl-5-thio-alpha-D-ribose 1-phosphate: step 5/6.</text>
</comment>
<sequence length="185" mass="22048">MVRAWYMDDDPVDQRTEHHRNPPKFITLEDLFTISGVEYFKLNVDTYATDGELENLKNARGYTYEDEIVCSKECLENYEEKLKNFFQEHLHTDEEIRFVVDGSGYFDVRDKNDEWIRIEVVAGDLIIIPSGIYHRFTLDTKNFIRAKRLFIGEPKWTPYNRPSDNMECRKEYVEKLQKGVFTLVK</sequence>
<comment type="caution">
    <text evidence="13">The sequence shown here is derived from an EMBL/GenBank/DDBJ whole genome shotgun (WGS) entry which is preliminary data.</text>
</comment>
<dbReference type="InterPro" id="IPR004313">
    <property type="entry name" value="ARD"/>
</dbReference>
<evidence type="ECO:0000256" key="4">
    <source>
        <dbReference type="ARBA" id="ARBA00022596"/>
    </source>
</evidence>
<dbReference type="FunFam" id="2.60.120.10:FF:000031">
    <property type="entry name" value="1,2-dihydroxy-3-keto-5-methylthiopentene dioxygenase"/>
    <property type="match status" value="1"/>
</dbReference>
<evidence type="ECO:0000256" key="10">
    <source>
        <dbReference type="ARBA" id="ARBA00023167"/>
    </source>
</evidence>
<dbReference type="EC" id="1.13.11.53" evidence="12"/>
<dbReference type="GO" id="GO:0005634">
    <property type="term" value="C:nucleus"/>
    <property type="evidence" value="ECO:0007669"/>
    <property type="project" value="UniProtKB-SubCell"/>
</dbReference>
<evidence type="ECO:0000256" key="3">
    <source>
        <dbReference type="ARBA" id="ARBA00022490"/>
    </source>
</evidence>
<dbReference type="GO" id="GO:0010309">
    <property type="term" value="F:acireductone dioxygenase [iron(II)-requiring] activity"/>
    <property type="evidence" value="ECO:0007669"/>
    <property type="project" value="UniProtKB-UniRule"/>
</dbReference>
<proteinExistence type="inferred from homology"/>
<reference evidence="13 14" key="1">
    <citation type="journal article" date="2021" name="BMC Biol.">
        <title>Horizontally acquired antibacterial genes associated with adaptive radiation of ladybird beetles.</title>
        <authorList>
            <person name="Li H.S."/>
            <person name="Tang X.F."/>
            <person name="Huang Y.H."/>
            <person name="Xu Z.Y."/>
            <person name="Chen M.L."/>
            <person name="Du X.Y."/>
            <person name="Qiu B.Y."/>
            <person name="Chen P.T."/>
            <person name="Zhang W."/>
            <person name="Slipinski A."/>
            <person name="Escalona H.E."/>
            <person name="Waterhouse R.M."/>
            <person name="Zwick A."/>
            <person name="Pang H."/>
        </authorList>
    </citation>
    <scope>NUCLEOTIDE SEQUENCE [LARGE SCALE GENOMIC DNA]</scope>
    <source>
        <strain evidence="13">SYSU2018</strain>
    </source>
</reference>
<keyword evidence="3 12" id="KW-0963">Cytoplasm</keyword>
<feature type="binding site" evidence="12">
    <location>
        <position position="95"/>
    </location>
    <ligand>
        <name>Fe(2+)</name>
        <dbReference type="ChEBI" id="CHEBI:29033"/>
        <note>for iron-dependent acireductone dioxygenase activity</note>
    </ligand>
</feature>
<keyword evidence="4 12" id="KW-0533">Nickel</keyword>
<dbReference type="PANTHER" id="PTHR23418:SF0">
    <property type="entry name" value="ACIREDUCTONE DIOXYGENASE"/>
    <property type="match status" value="1"/>
</dbReference>
<protein>
    <recommendedName>
        <fullName evidence="12">Acireductone dioxygenase</fullName>
    </recommendedName>
    <alternativeName>
        <fullName evidence="12">Acireductone dioxygenase (Fe(2+)-requiring)</fullName>
        <shortName evidence="12">ARD'</shortName>
        <shortName evidence="12">Fe-ARD</shortName>
        <ecNumber evidence="12">1.13.11.54</ecNumber>
    </alternativeName>
    <alternativeName>
        <fullName evidence="12">Acireductone dioxygenase (Ni(2+)-requiring)</fullName>
        <shortName evidence="12">ARD</shortName>
        <shortName evidence="12">Ni-ARD</shortName>
        <ecNumber evidence="12">1.13.11.53</ecNumber>
    </alternativeName>
</protein>
<feature type="binding site" evidence="12">
    <location>
        <position position="134"/>
    </location>
    <ligand>
        <name>Fe(2+)</name>
        <dbReference type="ChEBI" id="CHEBI:29033"/>
        <note>for iron-dependent acireductone dioxygenase activity</note>
    </ligand>
</feature>
<dbReference type="SUPFAM" id="SSF51182">
    <property type="entry name" value="RmlC-like cupins"/>
    <property type="match status" value="1"/>
</dbReference>
<dbReference type="GO" id="GO:0019509">
    <property type="term" value="P:L-methionine salvage from methylthioadenosine"/>
    <property type="evidence" value="ECO:0007669"/>
    <property type="project" value="UniProtKB-UniRule"/>
</dbReference>
<feature type="binding site" evidence="12">
    <location>
        <position position="89"/>
    </location>
    <ligand>
        <name>Fe(2+)</name>
        <dbReference type="ChEBI" id="CHEBI:29033"/>
        <note>for iron-dependent acireductone dioxygenase activity</note>
    </ligand>
</feature>
<dbReference type="HAMAP" id="MF_03154">
    <property type="entry name" value="Salvage_MtnD_euk"/>
    <property type="match status" value="1"/>
</dbReference>
<feature type="binding site" evidence="12">
    <location>
        <position position="91"/>
    </location>
    <ligand>
        <name>Ni(2+)</name>
        <dbReference type="ChEBI" id="CHEBI:49786"/>
        <note>for nickel-dependent acireductone dioxygenase activity</note>
    </ligand>
</feature>
<evidence type="ECO:0000256" key="11">
    <source>
        <dbReference type="ARBA" id="ARBA00023242"/>
    </source>
</evidence>
<comment type="subcellular location">
    <subcellularLocation>
        <location evidence="2">Cell membrane</location>
        <topology evidence="2">Peripheral membrane protein</topology>
        <orientation evidence="2">Cytoplasmic side</orientation>
    </subcellularLocation>
    <subcellularLocation>
        <location evidence="12">Cytoplasm</location>
    </subcellularLocation>
    <subcellularLocation>
        <location evidence="12">Nucleus</location>
    </subcellularLocation>
</comment>
<feature type="binding site" evidence="12">
    <location>
        <position position="134"/>
    </location>
    <ligand>
        <name>Ni(2+)</name>
        <dbReference type="ChEBI" id="CHEBI:49786"/>
        <note>for nickel-dependent acireductone dioxygenase activity</note>
    </ligand>
</feature>
<dbReference type="EMBL" id="JABFTP020000185">
    <property type="protein sequence ID" value="KAL3286020.1"/>
    <property type="molecule type" value="Genomic_DNA"/>
</dbReference>
<feature type="binding site" evidence="12">
    <location>
        <position position="91"/>
    </location>
    <ligand>
        <name>Fe(2+)</name>
        <dbReference type="ChEBI" id="CHEBI:29033"/>
        <note>for iron-dependent acireductone dioxygenase activity</note>
    </ligand>
</feature>